<evidence type="ECO:0000313" key="2">
    <source>
        <dbReference type="EMBL" id="KAK4027570.1"/>
    </source>
</evidence>
<name>A0ABR0AR17_9CRUS</name>
<comment type="caution">
    <text evidence="2">The sequence shown here is derived from an EMBL/GenBank/DDBJ whole genome shotgun (WGS) entry which is preliminary data.</text>
</comment>
<sequence length="241" mass="26797">MAPIKRPKRYGRYGAEPGGEACNIPRSTFNGWLRTTGEPSQIVETPSLARAAEIEADNNRNIDEDNRDHLPLHHPYIMNSDNELDTTRQCVVVAGDEKAHSPQQSTPSPTVTDDEPIHPSLVLGKGELLSLILAFYIRFKLSKSCLDSLLHKPTQEQHRGTAAKSKTTKDETADSQIGANLCVSVVTPTTYVGVTTDIHQTTNTEKARRRRRRPLKPRIPTIVDVRHLGPHRTPARRNPAP</sequence>
<accession>A0ABR0AR17</accession>
<organism evidence="2 3">
    <name type="scientific">Daphnia magna</name>
    <dbReference type="NCBI Taxonomy" id="35525"/>
    <lineage>
        <taxon>Eukaryota</taxon>
        <taxon>Metazoa</taxon>
        <taxon>Ecdysozoa</taxon>
        <taxon>Arthropoda</taxon>
        <taxon>Crustacea</taxon>
        <taxon>Branchiopoda</taxon>
        <taxon>Diplostraca</taxon>
        <taxon>Cladocera</taxon>
        <taxon>Anomopoda</taxon>
        <taxon>Daphniidae</taxon>
        <taxon>Daphnia</taxon>
    </lineage>
</organism>
<feature type="region of interest" description="Disordered" evidence="1">
    <location>
        <begin position="154"/>
        <end position="174"/>
    </location>
</feature>
<reference evidence="2 3" key="1">
    <citation type="journal article" date="2023" name="Nucleic Acids Res.">
        <title>The hologenome of Daphnia magna reveals possible DNA methylation and microbiome-mediated evolution of the host genome.</title>
        <authorList>
            <person name="Chaturvedi A."/>
            <person name="Li X."/>
            <person name="Dhandapani V."/>
            <person name="Marshall H."/>
            <person name="Kissane S."/>
            <person name="Cuenca-Cambronero M."/>
            <person name="Asole G."/>
            <person name="Calvet F."/>
            <person name="Ruiz-Romero M."/>
            <person name="Marangio P."/>
            <person name="Guigo R."/>
            <person name="Rago D."/>
            <person name="Mirbahai L."/>
            <person name="Eastwood N."/>
            <person name="Colbourne J.K."/>
            <person name="Zhou J."/>
            <person name="Mallon E."/>
            <person name="Orsini L."/>
        </authorList>
    </citation>
    <scope>NUCLEOTIDE SEQUENCE [LARGE SCALE GENOMIC DNA]</scope>
    <source>
        <strain evidence="2">LRV0_1</strain>
    </source>
</reference>
<evidence type="ECO:0000313" key="3">
    <source>
        <dbReference type="Proteomes" id="UP001234178"/>
    </source>
</evidence>
<dbReference type="Proteomes" id="UP001234178">
    <property type="component" value="Unassembled WGS sequence"/>
</dbReference>
<feature type="region of interest" description="Disordered" evidence="1">
    <location>
        <begin position="96"/>
        <end position="118"/>
    </location>
</feature>
<evidence type="ECO:0000256" key="1">
    <source>
        <dbReference type="SAM" id="MobiDB-lite"/>
    </source>
</evidence>
<keyword evidence="3" id="KW-1185">Reference proteome</keyword>
<dbReference type="EMBL" id="JAOYFB010000038">
    <property type="protein sequence ID" value="KAK4027570.1"/>
    <property type="molecule type" value="Genomic_DNA"/>
</dbReference>
<feature type="compositionally biased region" description="Polar residues" evidence="1">
    <location>
        <begin position="101"/>
        <end position="111"/>
    </location>
</feature>
<protein>
    <submittedName>
        <fullName evidence="2">Uncharacterized protein</fullName>
    </submittedName>
</protein>
<proteinExistence type="predicted"/>
<gene>
    <name evidence="2" type="ORF">OUZ56_016612</name>
</gene>